<dbReference type="EMBL" id="RDQH01000337">
    <property type="protein sequence ID" value="RXH85059.1"/>
    <property type="molecule type" value="Genomic_DNA"/>
</dbReference>
<comment type="caution">
    <text evidence="1">The sequence shown here is derived from an EMBL/GenBank/DDBJ whole genome shotgun (WGS) entry which is preliminary data.</text>
</comment>
<dbReference type="STRING" id="3750.A0A498IPG8"/>
<dbReference type="AlphaFoldDB" id="A0A498IPG8"/>
<proteinExistence type="predicted"/>
<evidence type="ECO:0000313" key="1">
    <source>
        <dbReference type="EMBL" id="RXH85059.1"/>
    </source>
</evidence>
<sequence>MGIYGQRVQVLGSVIIDGGSGYCKFGWSKYACPSGRSATFLVKWSDLQEFGNVESPMMQAKPSSQPVVLSIPICHYDGELLP</sequence>
<gene>
    <name evidence="1" type="ORF">DVH24_041827</name>
</gene>
<protein>
    <submittedName>
        <fullName evidence="1">Uncharacterized protein</fullName>
    </submittedName>
</protein>
<dbReference type="Proteomes" id="UP000290289">
    <property type="component" value="Chromosome 11"/>
</dbReference>
<reference evidence="1 2" key="1">
    <citation type="submission" date="2018-10" db="EMBL/GenBank/DDBJ databases">
        <title>A high-quality apple genome assembly.</title>
        <authorList>
            <person name="Hu J."/>
        </authorList>
    </citation>
    <scope>NUCLEOTIDE SEQUENCE [LARGE SCALE GENOMIC DNA]</scope>
    <source>
        <strain evidence="2">cv. HFTH1</strain>
        <tissue evidence="1">Young leaf</tissue>
    </source>
</reference>
<organism evidence="1 2">
    <name type="scientific">Malus domestica</name>
    <name type="common">Apple</name>
    <name type="synonym">Pyrus malus</name>
    <dbReference type="NCBI Taxonomy" id="3750"/>
    <lineage>
        <taxon>Eukaryota</taxon>
        <taxon>Viridiplantae</taxon>
        <taxon>Streptophyta</taxon>
        <taxon>Embryophyta</taxon>
        <taxon>Tracheophyta</taxon>
        <taxon>Spermatophyta</taxon>
        <taxon>Magnoliopsida</taxon>
        <taxon>eudicotyledons</taxon>
        <taxon>Gunneridae</taxon>
        <taxon>Pentapetalae</taxon>
        <taxon>rosids</taxon>
        <taxon>fabids</taxon>
        <taxon>Rosales</taxon>
        <taxon>Rosaceae</taxon>
        <taxon>Amygdaloideae</taxon>
        <taxon>Maleae</taxon>
        <taxon>Malus</taxon>
    </lineage>
</organism>
<name>A0A498IPG8_MALDO</name>
<accession>A0A498IPG8</accession>
<evidence type="ECO:0000313" key="2">
    <source>
        <dbReference type="Proteomes" id="UP000290289"/>
    </source>
</evidence>
<keyword evidence="2" id="KW-1185">Reference proteome</keyword>